<keyword evidence="3" id="KW-1185">Reference proteome</keyword>
<accession>A0ABQ2WL81</accession>
<evidence type="ECO:0000256" key="1">
    <source>
        <dbReference type="SAM" id="Phobius"/>
    </source>
</evidence>
<proteinExistence type="predicted"/>
<organism evidence="2 3">
    <name type="scientific">Alishewanella tabrizica</name>
    <dbReference type="NCBI Taxonomy" id="671278"/>
    <lineage>
        <taxon>Bacteria</taxon>
        <taxon>Pseudomonadati</taxon>
        <taxon>Pseudomonadota</taxon>
        <taxon>Gammaproteobacteria</taxon>
        <taxon>Alteromonadales</taxon>
        <taxon>Alteromonadaceae</taxon>
        <taxon>Alishewanella</taxon>
    </lineage>
</organism>
<dbReference type="RefSeq" id="WP_189482319.1">
    <property type="nucleotide sequence ID" value="NZ_BMYR01000006.1"/>
</dbReference>
<protein>
    <recommendedName>
        <fullName evidence="4">DUF883 domain-containing protein</fullName>
    </recommendedName>
</protein>
<keyword evidence="1" id="KW-0472">Membrane</keyword>
<keyword evidence="1" id="KW-1133">Transmembrane helix</keyword>
<reference evidence="3" key="1">
    <citation type="journal article" date="2019" name="Int. J. Syst. Evol. Microbiol.">
        <title>The Global Catalogue of Microorganisms (GCM) 10K type strain sequencing project: providing services to taxonomists for standard genome sequencing and annotation.</title>
        <authorList>
            <consortium name="The Broad Institute Genomics Platform"/>
            <consortium name="The Broad Institute Genome Sequencing Center for Infectious Disease"/>
            <person name="Wu L."/>
            <person name="Ma J."/>
        </authorList>
    </citation>
    <scope>NUCLEOTIDE SEQUENCE [LARGE SCALE GENOMIC DNA]</scope>
    <source>
        <strain evidence="3">KCTC 23723</strain>
    </source>
</reference>
<dbReference type="Proteomes" id="UP000634667">
    <property type="component" value="Unassembled WGS sequence"/>
</dbReference>
<name>A0ABQ2WL81_9ALTE</name>
<keyword evidence="1" id="KW-0812">Transmembrane</keyword>
<evidence type="ECO:0008006" key="4">
    <source>
        <dbReference type="Google" id="ProtNLM"/>
    </source>
</evidence>
<comment type="caution">
    <text evidence="2">The sequence shown here is derived from an EMBL/GenBank/DDBJ whole genome shotgun (WGS) entry which is preliminary data.</text>
</comment>
<sequence length="117" mass="12723">MDKPIEPNLGNKLPQRSIDNVIDGVYHGLDAVSDATSPALHKISASAHQALDTLASGANHAVDAIANGTAKLQHAQQHFGERCRCQVRDRPLMSVGTAMVAGMLFSWWLNRSRKTEH</sequence>
<feature type="transmembrane region" description="Helical" evidence="1">
    <location>
        <begin position="92"/>
        <end position="109"/>
    </location>
</feature>
<evidence type="ECO:0000313" key="3">
    <source>
        <dbReference type="Proteomes" id="UP000634667"/>
    </source>
</evidence>
<evidence type="ECO:0000313" key="2">
    <source>
        <dbReference type="EMBL" id="GGW60801.1"/>
    </source>
</evidence>
<gene>
    <name evidence="2" type="ORF">GCM10008111_16180</name>
</gene>
<dbReference type="EMBL" id="BMYR01000006">
    <property type="protein sequence ID" value="GGW60801.1"/>
    <property type="molecule type" value="Genomic_DNA"/>
</dbReference>